<dbReference type="AlphaFoldDB" id="A0A314YCV3"/>
<accession>A0A314YCV3</accession>
<name>A0A314YCV3_PRUYE</name>
<reference evidence="2 3" key="1">
    <citation type="submission" date="2018-02" db="EMBL/GenBank/DDBJ databases">
        <title>Draft genome of wild Prunus yedoensis var. nudiflora.</title>
        <authorList>
            <person name="Baek S."/>
            <person name="Kim J.-H."/>
            <person name="Choi K."/>
            <person name="Kim G.-B."/>
            <person name="Cho A."/>
            <person name="Jang H."/>
            <person name="Shin C.-H."/>
            <person name="Yu H.-J."/>
            <person name="Mun J.-H."/>
        </authorList>
    </citation>
    <scope>NUCLEOTIDE SEQUENCE [LARGE SCALE GENOMIC DNA]</scope>
    <source>
        <strain evidence="3">cv. Jeju island</strain>
        <tissue evidence="2">Leaf</tissue>
    </source>
</reference>
<sequence>MSLEAVGRDGSEDGDDDGADVRVREVEIDENSEADGEAGGANEIKGELWQTAEAGEATISSTTNLAMKDMSQLSANCWRA</sequence>
<organism evidence="2 3">
    <name type="scientific">Prunus yedoensis var. nudiflora</name>
    <dbReference type="NCBI Taxonomy" id="2094558"/>
    <lineage>
        <taxon>Eukaryota</taxon>
        <taxon>Viridiplantae</taxon>
        <taxon>Streptophyta</taxon>
        <taxon>Embryophyta</taxon>
        <taxon>Tracheophyta</taxon>
        <taxon>Spermatophyta</taxon>
        <taxon>Magnoliopsida</taxon>
        <taxon>eudicotyledons</taxon>
        <taxon>Gunneridae</taxon>
        <taxon>Pentapetalae</taxon>
        <taxon>rosids</taxon>
        <taxon>fabids</taxon>
        <taxon>Rosales</taxon>
        <taxon>Rosaceae</taxon>
        <taxon>Amygdaloideae</taxon>
        <taxon>Amygdaleae</taxon>
        <taxon>Prunus</taxon>
    </lineage>
</organism>
<evidence type="ECO:0000256" key="1">
    <source>
        <dbReference type="SAM" id="MobiDB-lite"/>
    </source>
</evidence>
<dbReference type="Proteomes" id="UP000250321">
    <property type="component" value="Unassembled WGS sequence"/>
</dbReference>
<feature type="compositionally biased region" description="Basic and acidic residues" evidence="1">
    <location>
        <begin position="1"/>
        <end position="11"/>
    </location>
</feature>
<proteinExistence type="predicted"/>
<evidence type="ECO:0000313" key="2">
    <source>
        <dbReference type="EMBL" id="PQQ02759.1"/>
    </source>
</evidence>
<gene>
    <name evidence="2" type="ORF">Pyn_36103</name>
</gene>
<keyword evidence="3" id="KW-1185">Reference proteome</keyword>
<evidence type="ECO:0000313" key="3">
    <source>
        <dbReference type="Proteomes" id="UP000250321"/>
    </source>
</evidence>
<protein>
    <submittedName>
        <fullName evidence="2">Uncharacterized protein</fullName>
    </submittedName>
</protein>
<comment type="caution">
    <text evidence="2">The sequence shown here is derived from an EMBL/GenBank/DDBJ whole genome shotgun (WGS) entry which is preliminary data.</text>
</comment>
<dbReference type="EMBL" id="PJQY01001421">
    <property type="protein sequence ID" value="PQQ02759.1"/>
    <property type="molecule type" value="Genomic_DNA"/>
</dbReference>
<feature type="region of interest" description="Disordered" evidence="1">
    <location>
        <begin position="1"/>
        <end position="21"/>
    </location>
</feature>